<feature type="domain" description="C2H2-type" evidence="2">
    <location>
        <begin position="465"/>
        <end position="487"/>
    </location>
</feature>
<protein>
    <recommendedName>
        <fullName evidence="2">C2H2-type domain-containing protein</fullName>
    </recommendedName>
</protein>
<feature type="non-terminal residue" evidence="3">
    <location>
        <position position="1"/>
    </location>
</feature>
<dbReference type="PROSITE" id="PS00028">
    <property type="entry name" value="ZINC_FINGER_C2H2_1"/>
    <property type="match status" value="1"/>
</dbReference>
<proteinExistence type="predicted"/>
<name>A0AAN5C711_9BILA</name>
<feature type="compositionally biased region" description="Basic and acidic residues" evidence="1">
    <location>
        <begin position="88"/>
        <end position="124"/>
    </location>
</feature>
<evidence type="ECO:0000259" key="2">
    <source>
        <dbReference type="PROSITE" id="PS00028"/>
    </source>
</evidence>
<dbReference type="EMBL" id="BTRK01000001">
    <property type="protein sequence ID" value="GMR33035.1"/>
    <property type="molecule type" value="Genomic_DNA"/>
</dbReference>
<sequence>DAAVMKEEEEKENRTPWEDEAKAHTGESKEKAEEMKKEDWSDEYCSDEDDDLPWDDDKSSMSTVVEVKEEEDEKENHSPWENLAKIDSGVRKSNEKIEESEDKSPWDDDQAKGDCVVRKPEKMIGKKKKGEAPWDDIEANAGVEKERSPWEGDETQPFMTETNDDAEPWNQMNGRSKKDDRDAVEAQKAVSGLPIEKMGGKTEVAPPKNVKEAASAKPASRVKDWNAICAELSDMDLARGAERFVSDFVALLRVYCNAIDTADFESLKRHNFNIDEMLSFTATFNQTIPAYGRVCDALKEEIRRLAVNIQCHTCNYNITTPRHLLHHFVDAVHGQNANVVSERWGGVYTKMTDLVSSVFYRFISPQATINELMRVELEHLEKGRERATSGRYPVLKLRPTAQFMNSYSGKNLLEVGNHLSKQFPAGPFSMTNKEMSSDARRWVEANKQRLEKELRTHLEEGIPFCSPCAAIFESIDEYYQHMTTYNHVGVDKSLYARDVVLCKGRDYGDAML</sequence>
<feature type="compositionally biased region" description="Basic and acidic residues" evidence="1">
    <location>
        <begin position="1"/>
        <end position="39"/>
    </location>
</feature>
<feature type="compositionally biased region" description="Acidic residues" evidence="1">
    <location>
        <begin position="40"/>
        <end position="54"/>
    </location>
</feature>
<comment type="caution">
    <text evidence="3">The sequence shown here is derived from an EMBL/GenBank/DDBJ whole genome shotgun (WGS) entry which is preliminary data.</text>
</comment>
<dbReference type="AlphaFoldDB" id="A0AAN5C711"/>
<evidence type="ECO:0000256" key="1">
    <source>
        <dbReference type="SAM" id="MobiDB-lite"/>
    </source>
</evidence>
<reference evidence="4" key="1">
    <citation type="submission" date="2022-10" db="EMBL/GenBank/DDBJ databases">
        <title>Genome assembly of Pristionchus species.</title>
        <authorList>
            <person name="Yoshida K."/>
            <person name="Sommer R.J."/>
        </authorList>
    </citation>
    <scope>NUCLEOTIDE SEQUENCE [LARGE SCALE GENOMIC DNA]</scope>
    <source>
        <strain evidence="4">RS5460</strain>
    </source>
</reference>
<feature type="region of interest" description="Disordered" evidence="1">
    <location>
        <begin position="1"/>
        <end position="182"/>
    </location>
</feature>
<dbReference type="InterPro" id="IPR013087">
    <property type="entry name" value="Znf_C2H2_type"/>
</dbReference>
<gene>
    <name evidence="3" type="ORF">PMAYCL1PPCAC_03230</name>
</gene>
<accession>A0AAN5C711</accession>
<organism evidence="3 4">
    <name type="scientific">Pristionchus mayeri</name>
    <dbReference type="NCBI Taxonomy" id="1317129"/>
    <lineage>
        <taxon>Eukaryota</taxon>
        <taxon>Metazoa</taxon>
        <taxon>Ecdysozoa</taxon>
        <taxon>Nematoda</taxon>
        <taxon>Chromadorea</taxon>
        <taxon>Rhabditida</taxon>
        <taxon>Rhabditina</taxon>
        <taxon>Diplogasteromorpha</taxon>
        <taxon>Diplogasteroidea</taxon>
        <taxon>Neodiplogasteridae</taxon>
        <taxon>Pristionchus</taxon>
    </lineage>
</organism>
<evidence type="ECO:0000313" key="3">
    <source>
        <dbReference type="EMBL" id="GMR33035.1"/>
    </source>
</evidence>
<evidence type="ECO:0000313" key="4">
    <source>
        <dbReference type="Proteomes" id="UP001328107"/>
    </source>
</evidence>
<keyword evidence="4" id="KW-1185">Reference proteome</keyword>
<dbReference type="Proteomes" id="UP001328107">
    <property type="component" value="Unassembled WGS sequence"/>
</dbReference>